<protein>
    <submittedName>
        <fullName evidence="1">Uncharacterized protein</fullName>
    </submittedName>
</protein>
<dbReference type="Proteomes" id="UP001066276">
    <property type="component" value="Chromosome 8"/>
</dbReference>
<name>A0AAV7NVB1_PLEWA</name>
<gene>
    <name evidence="1" type="ORF">NDU88_007116</name>
</gene>
<dbReference type="AlphaFoldDB" id="A0AAV7NVB1"/>
<dbReference type="EMBL" id="JANPWB010000012">
    <property type="protein sequence ID" value="KAJ1118929.1"/>
    <property type="molecule type" value="Genomic_DNA"/>
</dbReference>
<evidence type="ECO:0000313" key="1">
    <source>
        <dbReference type="EMBL" id="KAJ1118929.1"/>
    </source>
</evidence>
<organism evidence="1 2">
    <name type="scientific">Pleurodeles waltl</name>
    <name type="common">Iberian ribbed newt</name>
    <dbReference type="NCBI Taxonomy" id="8319"/>
    <lineage>
        <taxon>Eukaryota</taxon>
        <taxon>Metazoa</taxon>
        <taxon>Chordata</taxon>
        <taxon>Craniata</taxon>
        <taxon>Vertebrata</taxon>
        <taxon>Euteleostomi</taxon>
        <taxon>Amphibia</taxon>
        <taxon>Batrachia</taxon>
        <taxon>Caudata</taxon>
        <taxon>Salamandroidea</taxon>
        <taxon>Salamandridae</taxon>
        <taxon>Pleurodelinae</taxon>
        <taxon>Pleurodeles</taxon>
    </lineage>
</organism>
<sequence length="159" mass="17855">MTAALPGKMQDTLDNILGASEESKNTLWQEIGKVSVELSLLRTDHQNLSAREKSTKATLADLHPSYQTHQTEITHLLERVQWLKNRAEDAEGHNSHTNLRINGLPEGTEGQDMVAFLEPRLKSLLDTQLTYFMSWRGRIMAGPPAPGRRPKPVVAKQLH</sequence>
<dbReference type="Gene3D" id="3.30.70.1820">
    <property type="entry name" value="L1 transposable element, RRM domain"/>
    <property type="match status" value="1"/>
</dbReference>
<accession>A0AAV7NVB1</accession>
<evidence type="ECO:0000313" key="2">
    <source>
        <dbReference type="Proteomes" id="UP001066276"/>
    </source>
</evidence>
<comment type="caution">
    <text evidence="1">The sequence shown here is derived from an EMBL/GenBank/DDBJ whole genome shotgun (WGS) entry which is preliminary data.</text>
</comment>
<proteinExistence type="predicted"/>
<keyword evidence="2" id="KW-1185">Reference proteome</keyword>
<reference evidence="1" key="1">
    <citation type="journal article" date="2022" name="bioRxiv">
        <title>Sequencing and chromosome-scale assembly of the giantPleurodeles waltlgenome.</title>
        <authorList>
            <person name="Brown T."/>
            <person name="Elewa A."/>
            <person name="Iarovenko S."/>
            <person name="Subramanian E."/>
            <person name="Araus A.J."/>
            <person name="Petzold A."/>
            <person name="Susuki M."/>
            <person name="Suzuki K.-i.T."/>
            <person name="Hayashi T."/>
            <person name="Toyoda A."/>
            <person name="Oliveira C."/>
            <person name="Osipova E."/>
            <person name="Leigh N.D."/>
            <person name="Simon A."/>
            <person name="Yun M.H."/>
        </authorList>
    </citation>
    <scope>NUCLEOTIDE SEQUENCE</scope>
    <source>
        <strain evidence="1">20211129_DDA</strain>
        <tissue evidence="1">Liver</tissue>
    </source>
</reference>